<evidence type="ECO:0000256" key="1">
    <source>
        <dbReference type="ARBA" id="ARBA00000451"/>
    </source>
</evidence>
<dbReference type="GO" id="GO:0004197">
    <property type="term" value="F:cysteine-type endopeptidase activity"/>
    <property type="evidence" value="ECO:0007669"/>
    <property type="project" value="InterPro"/>
</dbReference>
<protein>
    <recommendedName>
        <fullName evidence="2">separase</fullName>
        <ecNumber evidence="2">3.4.22.49</ecNumber>
    </recommendedName>
</protein>
<gene>
    <name evidence="7" type="primary">Pt-separase</name>
    <name evidence="7" type="ORF">PHATRDRAFT_48451</name>
</gene>
<dbReference type="GO" id="GO:0072686">
    <property type="term" value="C:mitotic spindle"/>
    <property type="evidence" value="ECO:0007669"/>
    <property type="project" value="TreeGrafter"/>
</dbReference>
<comment type="catalytic activity">
    <reaction evidence="1">
        <text>All bonds known to be hydrolyzed by this endopeptidase have arginine in P1 and an acidic residue in P4. P6 is often occupied by an acidic residue or by a hydroxy-amino-acid residue, the phosphorylation of which enhances cleavage.</text>
        <dbReference type="EC" id="3.4.22.49"/>
    </reaction>
</comment>
<proteinExistence type="predicted"/>
<dbReference type="GeneID" id="7203627"/>
<dbReference type="InterPro" id="IPR030397">
    <property type="entry name" value="SEPARIN_core_dom"/>
</dbReference>
<dbReference type="EMBL" id="CM000619">
    <property type="protein sequence ID" value="EEC45590.1"/>
    <property type="molecule type" value="Genomic_DNA"/>
</dbReference>
<evidence type="ECO:0000259" key="6">
    <source>
        <dbReference type="PROSITE" id="PS51700"/>
    </source>
</evidence>
<accession>B7G766</accession>
<dbReference type="Pfam" id="PF03568">
    <property type="entry name" value="Separin_C"/>
    <property type="match status" value="2"/>
</dbReference>
<dbReference type="GO" id="GO:0005634">
    <property type="term" value="C:nucleus"/>
    <property type="evidence" value="ECO:0007669"/>
    <property type="project" value="InterPro"/>
</dbReference>
<dbReference type="GO" id="GO:0006508">
    <property type="term" value="P:proteolysis"/>
    <property type="evidence" value="ECO:0007669"/>
    <property type="project" value="InterPro"/>
</dbReference>
<dbReference type="Proteomes" id="UP000000759">
    <property type="component" value="Chromosome 17"/>
</dbReference>
<evidence type="ECO:0000256" key="4">
    <source>
        <dbReference type="ARBA" id="ARBA00022829"/>
    </source>
</evidence>
<dbReference type="PROSITE" id="PS51700">
    <property type="entry name" value="SEPARIN"/>
    <property type="match status" value="1"/>
</dbReference>
<dbReference type="GO" id="GO:0051307">
    <property type="term" value="P:meiotic chromosome separation"/>
    <property type="evidence" value="ECO:0007669"/>
    <property type="project" value="TreeGrafter"/>
</dbReference>
<feature type="region of interest" description="Disordered" evidence="5">
    <location>
        <begin position="1"/>
        <end position="30"/>
    </location>
</feature>
<reference evidence="8" key="2">
    <citation type="submission" date="2008-08" db="EMBL/GenBank/DDBJ databases">
        <authorList>
            <consortium name="Diatom Consortium"/>
            <person name="Grigoriev I."/>
            <person name="Grimwood J."/>
            <person name="Kuo A."/>
            <person name="Otillar R.P."/>
            <person name="Salamov A."/>
            <person name="Detter J.C."/>
            <person name="Lindquist E."/>
            <person name="Shapiro H."/>
            <person name="Lucas S."/>
            <person name="Glavina del Rio T."/>
            <person name="Pitluck S."/>
            <person name="Rokhsar D."/>
            <person name="Bowler C."/>
        </authorList>
    </citation>
    <scope>GENOME REANNOTATION</scope>
    <source>
        <strain evidence="8">CCAP 1055/1</strain>
    </source>
</reference>
<evidence type="ECO:0000256" key="2">
    <source>
        <dbReference type="ARBA" id="ARBA00012489"/>
    </source>
</evidence>
<dbReference type="RefSeq" id="XP_002182854.1">
    <property type="nucleotide sequence ID" value="XM_002182818.1"/>
</dbReference>
<organism evidence="7 8">
    <name type="scientific">Phaeodactylum tricornutum (strain CCAP 1055/1)</name>
    <dbReference type="NCBI Taxonomy" id="556484"/>
    <lineage>
        <taxon>Eukaryota</taxon>
        <taxon>Sar</taxon>
        <taxon>Stramenopiles</taxon>
        <taxon>Ochrophyta</taxon>
        <taxon>Bacillariophyta</taxon>
        <taxon>Bacillariophyceae</taxon>
        <taxon>Bacillariophycidae</taxon>
        <taxon>Naviculales</taxon>
        <taxon>Phaeodactylaceae</taxon>
        <taxon>Phaeodactylum</taxon>
    </lineage>
</organism>
<keyword evidence="4" id="KW-0159">Chromosome partition</keyword>
<dbReference type="PANTHER" id="PTHR12792:SF0">
    <property type="entry name" value="SEPARIN"/>
    <property type="match status" value="1"/>
</dbReference>
<dbReference type="HOGENOM" id="CLU_233054_0_0_1"/>
<dbReference type="STRING" id="556484.B7G766"/>
<dbReference type="KEGG" id="pti:PHATRDRAFT_48451"/>
<evidence type="ECO:0000313" key="8">
    <source>
        <dbReference type="Proteomes" id="UP000000759"/>
    </source>
</evidence>
<name>B7G766_PHATC</name>
<dbReference type="InterPro" id="IPR005314">
    <property type="entry name" value="Peptidase_C50"/>
</dbReference>
<dbReference type="PaxDb" id="2850-Phatr48451"/>
<keyword evidence="8" id="KW-1185">Reference proteome</keyword>
<feature type="domain" description="Peptidase C50" evidence="6">
    <location>
        <begin position="1827"/>
        <end position="1937"/>
    </location>
</feature>
<evidence type="ECO:0000256" key="3">
    <source>
        <dbReference type="ARBA" id="ARBA00022801"/>
    </source>
</evidence>
<sequence length="2039" mass="225482">MRNTEDAPPGVSTRRRTRRTRSIGKENSCGKTSQDIALVADDQSTKSFSQNELLKDDSGKLLLRFHSAAEDSCFRDYWEQETSLAKAVVHASWSLSLGRTIDGLILLDSKSTELLNMSRKLIKEATEAKKSNRVVGNLYVATHLLRAVGPRLTDVSKQEAAIKVLYHAIHTAEALGNLSKESSVIVGESFVCVFAAYEVLGHLLQQVCVQSDNGISIGFTFQRSENKAHFRSFPVPEKSRRSKLKVKLTLREISSIAIQATIFVSRVLRKLSFEKDNDIDLAFQAWGRLTVGQIQSGEKRLRADIIKLFQNIATRWIFAVGLYSVGYETEMLSHCKKAHLVLWDAAMMISENKDDANECLELRKHAIRVLLLNGRLRELPQRVGKYFITTVFDSACSYAWKSAVSYATKLSMSSFPVASGHPLHDFYMEASSILDTIASIESAVYGEYCAYRAIHIGQFPVKPSIECGDSCLFTILCYPCFHDTTFCSSESNDCPVTIWMALFFLALRVKSELEAMKATEDLTLTDAFYKGAGTVLEIFESTISVGLASVFVFPHQIWLKLFSMVGLHKAVHALLDRSEGICLHSSFRLLRLASDILVKCLGPLCHLVVRMDTDPAREPNILEHSDTLILSLVERLSDTNRRIKPPSSCIYKFASSLKVFGRKRFEVDKDAAIPVLLASIELKMLQWHSKDSTCDKLLLSSTWSFLASIYKSLNRNDEAIVATASALLFEILQRAENCSMPGNQLVEEAAIELAHLTGGVLSASLDSGLTLSEEGKALAARLAVMLSERTNSKTATKVGKPILAVSPETSLEMLKNAQQNEIAVEDSFIAVSKVPFTASAVMERIISGNANLFVTTTTRYCAVYLTLQVIAEVLSKIGAVIQMKAAERTTSGEHMLWEYGELASLAIKTGSELVADLDSPALPVISAILHLIASVSLVSCHQSFASGSAVSQPSKSKQNKDPELLLSSSRSHARIFAAQALESINTFENQVGEWAALSLVLLPSMTILWESMKDSSCGWHAAVLGGSESAYRMLIKATMVLKVCPNHSRVIEMARRCVLSTLSLVAASMALSGETLKASEIASWGLTLSIGQDPFAFAFLATECLTAQAETGILLNRKVFPETAVNMPGFALEKRACSARLDLTSIRKSKKELNSSRAMETMLSEVETALKNSSNMLSNHVLRWTRSTILLGLSEAAKFEGRVALSIKYLRECFQDCKQLTHTAARDSLGKRHSSSVPLQNEPFIRIFFIRCLDRQLECVIRLYWLYASLGEIQKASAYARTVLAMKTSFLPGNSFARDQSVNRLIVHAAVTGSHRAVAEQQVLQAFTDCEGTTKSMEGTSSLSLRIEKTLDALNVHELLDEIGFGFSCSEINDLQHVAAKRYTKIIRDPEIDQVIRSIGCERTEHEHLHPNIFCNLKLSLIRDLLVGGVFRTDLHRVNARDFAASILDCPGAPPDCLAHAHYFSGLVELDVARSSGALRTLWTGYSNFDPNSGGAEAYLEHLVRARNHFECALRYIGKRADLFSRRVLRSLALIAGPACSMSSIATSSHNYIVRSLGRSWRFHSSKFVPTDCKVDGGGCDSDSSQNAFKLFDSDKSVDVNSFYEELQEILPSSWNVISAVLCPSGEMLISTIQKAKSDELTIKAFCVFPEPESEKAQPLALFDILLKPFDRIMQRNQDQLDGGSPGSKEFDLTEKERKKGWWKDREELDTDLLHLLQSVDRKTFGSDFIQSFFTNNRGNTSSYVGSLASRFDAVSDDKDQISAEAKKGVPFGMSTLNECTFLVLDENLQRFPFEGLPSFENTPVSRLPCISFLYFSLKATKRALDLQRVNYVVDPESNLPGTRQRIMPILDSLSQENDREWDGIVGCEPSSLFFQKSLSMDSSLFLYFGHGGAEKYFSSKEIFQFGVDKWKTHENIGASIVLMGCSSGRLSSANQKGTKHTDDIPFFFEPGGVAISYLAAGAPCVVGNLWDVTDRDIDRFSTDLIGTLFKGPGSPSLVSCVCSSRAACRMQHIVGCAPVCYGIPVPVLEHTDLRDHLR</sequence>
<dbReference type="PANTHER" id="PTHR12792">
    <property type="entry name" value="EXTRA SPINDLE POLES 1-RELATED"/>
    <property type="match status" value="1"/>
</dbReference>
<dbReference type="InParanoid" id="B7G766"/>
<dbReference type="GO" id="GO:0005737">
    <property type="term" value="C:cytoplasm"/>
    <property type="evidence" value="ECO:0007669"/>
    <property type="project" value="TreeGrafter"/>
</dbReference>
<dbReference type="eggNOG" id="KOG1849">
    <property type="taxonomic scope" value="Eukaryota"/>
</dbReference>
<reference evidence="7 8" key="1">
    <citation type="journal article" date="2008" name="Nature">
        <title>The Phaeodactylum genome reveals the evolutionary history of diatom genomes.</title>
        <authorList>
            <person name="Bowler C."/>
            <person name="Allen A.E."/>
            <person name="Badger J.H."/>
            <person name="Grimwood J."/>
            <person name="Jabbari K."/>
            <person name="Kuo A."/>
            <person name="Maheswari U."/>
            <person name="Martens C."/>
            <person name="Maumus F."/>
            <person name="Otillar R.P."/>
            <person name="Rayko E."/>
            <person name="Salamov A."/>
            <person name="Vandepoele K."/>
            <person name="Beszteri B."/>
            <person name="Gruber A."/>
            <person name="Heijde M."/>
            <person name="Katinka M."/>
            <person name="Mock T."/>
            <person name="Valentin K."/>
            <person name="Verret F."/>
            <person name="Berges J.A."/>
            <person name="Brownlee C."/>
            <person name="Cadoret J.P."/>
            <person name="Chiovitti A."/>
            <person name="Choi C.J."/>
            <person name="Coesel S."/>
            <person name="De Martino A."/>
            <person name="Detter J.C."/>
            <person name="Durkin C."/>
            <person name="Falciatore A."/>
            <person name="Fournet J."/>
            <person name="Haruta M."/>
            <person name="Huysman M.J."/>
            <person name="Jenkins B.D."/>
            <person name="Jiroutova K."/>
            <person name="Jorgensen R.E."/>
            <person name="Joubert Y."/>
            <person name="Kaplan A."/>
            <person name="Kroger N."/>
            <person name="Kroth P.G."/>
            <person name="La Roche J."/>
            <person name="Lindquist E."/>
            <person name="Lommer M."/>
            <person name="Martin-Jezequel V."/>
            <person name="Lopez P.J."/>
            <person name="Lucas S."/>
            <person name="Mangogna M."/>
            <person name="McGinnis K."/>
            <person name="Medlin L.K."/>
            <person name="Montsant A."/>
            <person name="Oudot-Le Secq M.P."/>
            <person name="Napoli C."/>
            <person name="Obornik M."/>
            <person name="Parker M.S."/>
            <person name="Petit J.L."/>
            <person name="Porcel B.M."/>
            <person name="Poulsen N."/>
            <person name="Robison M."/>
            <person name="Rychlewski L."/>
            <person name="Rynearson T.A."/>
            <person name="Schmutz J."/>
            <person name="Shapiro H."/>
            <person name="Siaut M."/>
            <person name="Stanley M."/>
            <person name="Sussman M.R."/>
            <person name="Taylor A.R."/>
            <person name="Vardi A."/>
            <person name="von Dassow P."/>
            <person name="Vyverman W."/>
            <person name="Willis A."/>
            <person name="Wyrwicz L.S."/>
            <person name="Rokhsar D.S."/>
            <person name="Weissenbach J."/>
            <person name="Armbrust E.V."/>
            <person name="Green B.R."/>
            <person name="Van de Peer Y."/>
            <person name="Grigoriev I.V."/>
        </authorList>
    </citation>
    <scope>NUCLEOTIDE SEQUENCE [LARGE SCALE GENOMIC DNA]</scope>
    <source>
        <strain evidence="7 8">CCAP 1055/1</strain>
    </source>
</reference>
<feature type="compositionally biased region" description="Basic residues" evidence="5">
    <location>
        <begin position="13"/>
        <end position="22"/>
    </location>
</feature>
<evidence type="ECO:0000256" key="5">
    <source>
        <dbReference type="SAM" id="MobiDB-lite"/>
    </source>
</evidence>
<dbReference type="OrthoDB" id="10255632at2759"/>
<evidence type="ECO:0000313" key="7">
    <source>
        <dbReference type="EMBL" id="EEC45590.1"/>
    </source>
</evidence>
<keyword evidence="3" id="KW-0378">Hydrolase</keyword>
<dbReference type="EC" id="3.4.22.49" evidence="2"/>